<dbReference type="AlphaFoldDB" id="A0A9P6F5N5"/>
<gene>
    <name evidence="2" type="ORF">EC957_001850</name>
</gene>
<reference evidence="2" key="1">
    <citation type="journal article" date="2020" name="Fungal Divers.">
        <title>Resolving the Mortierellaceae phylogeny through synthesis of multi-gene phylogenetics and phylogenomics.</title>
        <authorList>
            <person name="Vandepol N."/>
            <person name="Liber J."/>
            <person name="Desiro A."/>
            <person name="Na H."/>
            <person name="Kennedy M."/>
            <person name="Barry K."/>
            <person name="Grigoriev I.V."/>
            <person name="Miller A.N."/>
            <person name="O'Donnell K."/>
            <person name="Stajich J.E."/>
            <person name="Bonito G."/>
        </authorList>
    </citation>
    <scope>NUCLEOTIDE SEQUENCE</scope>
    <source>
        <strain evidence="2">NRRL 2591</strain>
    </source>
</reference>
<evidence type="ECO:0000313" key="3">
    <source>
        <dbReference type="Proteomes" id="UP000723463"/>
    </source>
</evidence>
<evidence type="ECO:0000313" key="2">
    <source>
        <dbReference type="EMBL" id="KAF9542557.1"/>
    </source>
</evidence>
<keyword evidence="3" id="KW-1185">Reference proteome</keyword>
<sequence>MASDIGSLCTVLGEQLSNGDELDLGAETKERRSIQLLCHVLSLKWQLESHTFQRTIEDTFCHGAIDALLTHRFPRKGRFHLDWANKESDGSKERRQNGYKPDGIISRDGCEIAFMEVKPPKETGSGRSYLDDQWKLANFCKDTIDSFLRQGRLITQAAAVQIFGHKISLYTMEYNYLDTIDTTAEIRTPPVIENDNEEDRTAVDEGRPSKITPTSRANMF</sequence>
<dbReference type="Proteomes" id="UP000723463">
    <property type="component" value="Unassembled WGS sequence"/>
</dbReference>
<protein>
    <submittedName>
        <fullName evidence="2">Uncharacterized protein</fullName>
    </submittedName>
</protein>
<feature type="region of interest" description="Disordered" evidence="1">
    <location>
        <begin position="190"/>
        <end position="220"/>
    </location>
</feature>
<evidence type="ECO:0000256" key="1">
    <source>
        <dbReference type="SAM" id="MobiDB-lite"/>
    </source>
</evidence>
<accession>A0A9P6F5N5</accession>
<dbReference type="EMBL" id="JAAAXW010000135">
    <property type="protein sequence ID" value="KAF9542557.1"/>
    <property type="molecule type" value="Genomic_DNA"/>
</dbReference>
<organism evidence="2 3">
    <name type="scientific">Mortierella hygrophila</name>
    <dbReference type="NCBI Taxonomy" id="979708"/>
    <lineage>
        <taxon>Eukaryota</taxon>
        <taxon>Fungi</taxon>
        <taxon>Fungi incertae sedis</taxon>
        <taxon>Mucoromycota</taxon>
        <taxon>Mortierellomycotina</taxon>
        <taxon>Mortierellomycetes</taxon>
        <taxon>Mortierellales</taxon>
        <taxon>Mortierellaceae</taxon>
        <taxon>Mortierella</taxon>
    </lineage>
</organism>
<proteinExistence type="predicted"/>
<name>A0A9P6F5N5_9FUNG</name>
<comment type="caution">
    <text evidence="2">The sequence shown here is derived from an EMBL/GenBank/DDBJ whole genome shotgun (WGS) entry which is preliminary data.</text>
</comment>
<feature type="compositionally biased region" description="Basic and acidic residues" evidence="1">
    <location>
        <begin position="199"/>
        <end position="208"/>
    </location>
</feature>
<feature type="compositionally biased region" description="Polar residues" evidence="1">
    <location>
        <begin position="211"/>
        <end position="220"/>
    </location>
</feature>